<dbReference type="Proteomes" id="UP001590950">
    <property type="component" value="Unassembled WGS sequence"/>
</dbReference>
<evidence type="ECO:0000313" key="1">
    <source>
        <dbReference type="EMBL" id="KAL2037695.1"/>
    </source>
</evidence>
<name>A0ABR3ZY61_9LECA</name>
<evidence type="ECO:0000313" key="2">
    <source>
        <dbReference type="Proteomes" id="UP001590950"/>
    </source>
</evidence>
<sequence>MQHIAGSLLPLLGFCPNLPPALSYIRDTHKGLKTINRGDHPFFQPLHFKTMLSPVTPPKGHDSLSQLMMPAVRFPLRLRCISAVRRASTALLLRLHENREPGEVDSHTGL</sequence>
<accession>A0ABR3ZY61</accession>
<dbReference type="EMBL" id="JBEFKJ010000038">
    <property type="protein sequence ID" value="KAL2037695.1"/>
    <property type="molecule type" value="Genomic_DNA"/>
</dbReference>
<reference evidence="1 2" key="1">
    <citation type="submission" date="2024-09" db="EMBL/GenBank/DDBJ databases">
        <title>Rethinking Asexuality: The Enigmatic Case of Functional Sexual Genes in Lepraria (Stereocaulaceae).</title>
        <authorList>
            <person name="Doellman M."/>
            <person name="Sun Y."/>
            <person name="Barcenas-Pena A."/>
            <person name="Lumbsch H.T."/>
            <person name="Grewe F."/>
        </authorList>
    </citation>
    <scope>NUCLEOTIDE SEQUENCE [LARGE SCALE GENOMIC DNA]</scope>
    <source>
        <strain evidence="1 2">Mercado 3170</strain>
    </source>
</reference>
<gene>
    <name evidence="1" type="ORF">N7G274_009640</name>
</gene>
<organism evidence="1 2">
    <name type="scientific">Stereocaulon virgatum</name>
    <dbReference type="NCBI Taxonomy" id="373712"/>
    <lineage>
        <taxon>Eukaryota</taxon>
        <taxon>Fungi</taxon>
        <taxon>Dikarya</taxon>
        <taxon>Ascomycota</taxon>
        <taxon>Pezizomycotina</taxon>
        <taxon>Lecanoromycetes</taxon>
        <taxon>OSLEUM clade</taxon>
        <taxon>Lecanoromycetidae</taxon>
        <taxon>Lecanorales</taxon>
        <taxon>Lecanorineae</taxon>
        <taxon>Stereocaulaceae</taxon>
        <taxon>Stereocaulon</taxon>
    </lineage>
</organism>
<comment type="caution">
    <text evidence="1">The sequence shown here is derived from an EMBL/GenBank/DDBJ whole genome shotgun (WGS) entry which is preliminary data.</text>
</comment>
<keyword evidence="2" id="KW-1185">Reference proteome</keyword>
<proteinExistence type="predicted"/>
<protein>
    <submittedName>
        <fullName evidence="1">Uncharacterized protein</fullName>
    </submittedName>
</protein>